<dbReference type="EMBL" id="PJCH01000015">
    <property type="protein sequence ID" value="PQA86527.1"/>
    <property type="molecule type" value="Genomic_DNA"/>
</dbReference>
<evidence type="ECO:0000313" key="2">
    <source>
        <dbReference type="EMBL" id="PQA86527.1"/>
    </source>
</evidence>
<feature type="transmembrane region" description="Helical" evidence="1">
    <location>
        <begin position="12"/>
        <end position="34"/>
    </location>
</feature>
<dbReference type="RefSeq" id="WP_104831739.1">
    <property type="nucleotide sequence ID" value="NZ_PJCH01000015.1"/>
</dbReference>
<keyword evidence="1" id="KW-0812">Transmembrane</keyword>
<dbReference type="Pfam" id="PF02325">
    <property type="entry name" value="CCB3_YggT"/>
    <property type="match status" value="1"/>
</dbReference>
<accession>A0A2S7K1Z8</accession>
<dbReference type="Proteomes" id="UP000239504">
    <property type="component" value="Unassembled WGS sequence"/>
</dbReference>
<evidence type="ECO:0000313" key="3">
    <source>
        <dbReference type="Proteomes" id="UP000239504"/>
    </source>
</evidence>
<sequence>MAMIAYIVNALINLYVLVLFVTIILSLLISFNVVNRHNQFVDMIYRTGVSLTEPLLRPVRNMLPAMGGIDISPIIVLILVRAVQIGLNTYVFSPMISSGL</sequence>
<protein>
    <submittedName>
        <fullName evidence="2">YggT family protein</fullName>
    </submittedName>
</protein>
<dbReference type="AlphaFoldDB" id="A0A2S7K1Z8"/>
<keyword evidence="1" id="KW-0472">Membrane</keyword>
<feature type="transmembrane region" description="Helical" evidence="1">
    <location>
        <begin position="71"/>
        <end position="92"/>
    </location>
</feature>
<dbReference type="InterPro" id="IPR003425">
    <property type="entry name" value="CCB3/YggT"/>
</dbReference>
<evidence type="ECO:0000256" key="1">
    <source>
        <dbReference type="SAM" id="Phobius"/>
    </source>
</evidence>
<reference evidence="2 3" key="1">
    <citation type="submission" date="2017-12" db="EMBL/GenBank/DDBJ databases">
        <authorList>
            <person name="Hurst M.R.H."/>
        </authorList>
    </citation>
    <scope>NUCLEOTIDE SEQUENCE [LARGE SCALE GENOMIC DNA]</scope>
    <source>
        <strain evidence="2 3">SY-3-19</strain>
    </source>
</reference>
<organism evidence="2 3">
    <name type="scientific">Hyphococcus luteus</name>
    <dbReference type="NCBI Taxonomy" id="2058213"/>
    <lineage>
        <taxon>Bacteria</taxon>
        <taxon>Pseudomonadati</taxon>
        <taxon>Pseudomonadota</taxon>
        <taxon>Alphaproteobacteria</taxon>
        <taxon>Parvularculales</taxon>
        <taxon>Parvularculaceae</taxon>
        <taxon>Hyphococcus</taxon>
    </lineage>
</organism>
<proteinExistence type="predicted"/>
<dbReference type="OrthoDB" id="9814445at2"/>
<comment type="caution">
    <text evidence="2">The sequence shown here is derived from an EMBL/GenBank/DDBJ whole genome shotgun (WGS) entry which is preliminary data.</text>
</comment>
<dbReference type="GO" id="GO:0016020">
    <property type="term" value="C:membrane"/>
    <property type="evidence" value="ECO:0007669"/>
    <property type="project" value="InterPro"/>
</dbReference>
<keyword evidence="3" id="KW-1185">Reference proteome</keyword>
<gene>
    <name evidence="2" type="ORF">CW354_19580</name>
</gene>
<keyword evidence="1" id="KW-1133">Transmembrane helix</keyword>
<name>A0A2S7K1Z8_9PROT</name>